<keyword evidence="2" id="KW-0238">DNA-binding</keyword>
<dbReference type="eggNOG" id="COG1414">
    <property type="taxonomic scope" value="Bacteria"/>
</dbReference>
<feature type="domain" description="IclR-ED" evidence="5">
    <location>
        <begin position="84"/>
        <end position="268"/>
    </location>
</feature>
<reference evidence="6" key="1">
    <citation type="journal article" date="2013" name="Genome Announc.">
        <title>Draft Genome Sequence of Loktanella cinnabarina LL-001T, Isolated from Deep-Sea Floor Sediment.</title>
        <authorList>
            <person name="Nishi S."/>
            <person name="Tsubouchi T."/>
            <person name="Takaki Y."/>
            <person name="Koyanagi R."/>
            <person name="Satoh N."/>
            <person name="Maruyama T."/>
            <person name="Hatada Y."/>
        </authorList>
    </citation>
    <scope>NUCLEOTIDE SEQUENCE [LARGE SCALE GENOMIC DNA]</scope>
    <source>
        <strain evidence="6">LL-001</strain>
    </source>
</reference>
<protein>
    <submittedName>
        <fullName evidence="6">Transcriptional regulator, IclR family</fullName>
    </submittedName>
</protein>
<evidence type="ECO:0000259" key="4">
    <source>
        <dbReference type="PROSITE" id="PS51077"/>
    </source>
</evidence>
<evidence type="ECO:0000313" key="6">
    <source>
        <dbReference type="EMBL" id="GAD56769.1"/>
    </source>
</evidence>
<name>U3AGF3_9RHOB</name>
<dbReference type="Gene3D" id="3.30.450.40">
    <property type="match status" value="1"/>
</dbReference>
<evidence type="ECO:0000256" key="2">
    <source>
        <dbReference type="ARBA" id="ARBA00023125"/>
    </source>
</evidence>
<dbReference type="RefSeq" id="WP_021694870.1">
    <property type="nucleotide sequence ID" value="NZ_BATB01000046.1"/>
</dbReference>
<dbReference type="EMBL" id="BATB01000046">
    <property type="protein sequence ID" value="GAD56769.1"/>
    <property type="molecule type" value="Genomic_DNA"/>
</dbReference>
<dbReference type="GO" id="GO:0003700">
    <property type="term" value="F:DNA-binding transcription factor activity"/>
    <property type="evidence" value="ECO:0007669"/>
    <property type="project" value="TreeGrafter"/>
</dbReference>
<dbReference type="InterPro" id="IPR036390">
    <property type="entry name" value="WH_DNA-bd_sf"/>
</dbReference>
<organism evidence="6 7">
    <name type="scientific">Limimaricola cinnabarinus LL-001</name>
    <dbReference type="NCBI Taxonomy" id="1337093"/>
    <lineage>
        <taxon>Bacteria</taxon>
        <taxon>Pseudomonadati</taxon>
        <taxon>Pseudomonadota</taxon>
        <taxon>Alphaproteobacteria</taxon>
        <taxon>Rhodobacterales</taxon>
        <taxon>Paracoccaceae</taxon>
        <taxon>Limimaricola</taxon>
    </lineage>
</organism>
<evidence type="ECO:0000313" key="7">
    <source>
        <dbReference type="Proteomes" id="UP000016566"/>
    </source>
</evidence>
<sequence length="281" mass="29270">MGEARGAEVHIVEGQGSGGAQSVDRALGLLRLVGRQPEEGVPLAALVAMSGLNKPTVRRLMLALIRAGMIEQETGRRRYRLGQESYVLGTLAAVRHGLAEMAGDALADLARDSGDTAFLSVRRGDAAVCLQREEGAYPIRTHALMPGARHPLGVGAGSLAMLAALPPGEAEAVLEANREVLARDYPALPPERLRELAARAREAGYALNPGLVFPDSWGIGVALRRPDGGVAGAVSIAAVAGRMQPPRSEAFAPLLTAAAARIEARLARAYATAPQSEGSGQ</sequence>
<dbReference type="SUPFAM" id="SSF55781">
    <property type="entry name" value="GAF domain-like"/>
    <property type="match status" value="1"/>
</dbReference>
<dbReference type="InterPro" id="IPR050707">
    <property type="entry name" value="HTH_MetabolicPath_Reg"/>
</dbReference>
<dbReference type="InterPro" id="IPR029016">
    <property type="entry name" value="GAF-like_dom_sf"/>
</dbReference>
<dbReference type="Pfam" id="PF01614">
    <property type="entry name" value="IclR_C"/>
    <property type="match status" value="1"/>
</dbReference>
<dbReference type="Pfam" id="PF09339">
    <property type="entry name" value="HTH_IclR"/>
    <property type="match status" value="1"/>
</dbReference>
<dbReference type="Gene3D" id="1.10.10.10">
    <property type="entry name" value="Winged helix-like DNA-binding domain superfamily/Winged helix DNA-binding domain"/>
    <property type="match status" value="1"/>
</dbReference>
<dbReference type="GO" id="GO:0045892">
    <property type="term" value="P:negative regulation of DNA-templated transcription"/>
    <property type="evidence" value="ECO:0007669"/>
    <property type="project" value="TreeGrafter"/>
</dbReference>
<dbReference type="SUPFAM" id="SSF46785">
    <property type="entry name" value="Winged helix' DNA-binding domain"/>
    <property type="match status" value="1"/>
</dbReference>
<dbReference type="AlphaFoldDB" id="U3AGF3"/>
<dbReference type="PANTHER" id="PTHR30136:SF39">
    <property type="entry name" value="TRANSCRIPTIONAL REGULATORY PROTEIN"/>
    <property type="match status" value="1"/>
</dbReference>
<dbReference type="SMART" id="SM00346">
    <property type="entry name" value="HTH_ICLR"/>
    <property type="match status" value="1"/>
</dbReference>
<evidence type="ECO:0000256" key="3">
    <source>
        <dbReference type="ARBA" id="ARBA00023163"/>
    </source>
</evidence>
<dbReference type="PANTHER" id="PTHR30136">
    <property type="entry name" value="HELIX-TURN-HELIX TRANSCRIPTIONAL REGULATOR, ICLR FAMILY"/>
    <property type="match status" value="1"/>
</dbReference>
<dbReference type="Proteomes" id="UP000016566">
    <property type="component" value="Unassembled WGS sequence"/>
</dbReference>
<dbReference type="STRING" id="1337093.MBELCI_2821"/>
<keyword evidence="1" id="KW-0805">Transcription regulation</keyword>
<dbReference type="GO" id="GO:0003677">
    <property type="term" value="F:DNA binding"/>
    <property type="evidence" value="ECO:0007669"/>
    <property type="project" value="UniProtKB-KW"/>
</dbReference>
<feature type="domain" description="HTH iclR-type" evidence="4">
    <location>
        <begin position="20"/>
        <end position="83"/>
    </location>
</feature>
<proteinExistence type="predicted"/>
<comment type="caution">
    <text evidence="6">The sequence shown here is derived from an EMBL/GenBank/DDBJ whole genome shotgun (WGS) entry which is preliminary data.</text>
</comment>
<evidence type="ECO:0000259" key="5">
    <source>
        <dbReference type="PROSITE" id="PS51078"/>
    </source>
</evidence>
<dbReference type="InterPro" id="IPR036388">
    <property type="entry name" value="WH-like_DNA-bd_sf"/>
</dbReference>
<dbReference type="InterPro" id="IPR005471">
    <property type="entry name" value="Tscrpt_reg_IclR_N"/>
</dbReference>
<keyword evidence="7" id="KW-1185">Reference proteome</keyword>
<evidence type="ECO:0000256" key="1">
    <source>
        <dbReference type="ARBA" id="ARBA00023015"/>
    </source>
</evidence>
<dbReference type="PROSITE" id="PS51078">
    <property type="entry name" value="ICLR_ED"/>
    <property type="match status" value="1"/>
</dbReference>
<accession>U3AGF3</accession>
<dbReference type="PROSITE" id="PS51077">
    <property type="entry name" value="HTH_ICLR"/>
    <property type="match status" value="1"/>
</dbReference>
<gene>
    <name evidence="6" type="ORF">MBELCI_2821</name>
</gene>
<keyword evidence="3" id="KW-0804">Transcription</keyword>
<dbReference type="InterPro" id="IPR014757">
    <property type="entry name" value="Tscrpt_reg_IclR_C"/>
</dbReference>